<dbReference type="EMBL" id="CAXIEN010000066">
    <property type="protein sequence ID" value="CAL1273189.1"/>
    <property type="molecule type" value="Genomic_DNA"/>
</dbReference>
<dbReference type="Gene3D" id="3.60.110.10">
    <property type="entry name" value="Carbon-nitrogen hydrolase"/>
    <property type="match status" value="1"/>
</dbReference>
<dbReference type="PANTHER" id="PTHR10609">
    <property type="entry name" value="BIOTINIDASE-RELATED"/>
    <property type="match status" value="1"/>
</dbReference>
<evidence type="ECO:0000259" key="4">
    <source>
        <dbReference type="PROSITE" id="PS50263"/>
    </source>
</evidence>
<accession>A0AAV1ZP25</accession>
<keyword evidence="6" id="KW-1185">Reference proteome</keyword>
<dbReference type="Pfam" id="PF19018">
    <property type="entry name" value="Vanin_C"/>
    <property type="match status" value="1"/>
</dbReference>
<dbReference type="AlphaFoldDB" id="A0AAV1ZP25"/>
<evidence type="ECO:0000256" key="1">
    <source>
        <dbReference type="ARBA" id="ARBA00008225"/>
    </source>
</evidence>
<evidence type="ECO:0000256" key="2">
    <source>
        <dbReference type="ARBA" id="ARBA00022801"/>
    </source>
</evidence>
<dbReference type="PANTHER" id="PTHR10609:SF27">
    <property type="entry name" value="CN HYDROLASE DOMAIN-CONTAINING PROTEIN-RELATED"/>
    <property type="match status" value="1"/>
</dbReference>
<sequence>MRRISFILILACLFMRPSMVHSATDEYFTAAVYEFVQLYDYCPESQQEADAVVKKNLDAFVRASNLAAEKGADLIAFPEYGIFPECDRETTKMFLEIVPDPHAERVIPCDNPMYERMPQLRTLSCIAKNHSMYLQANTGDIQMCRETNLTRCPEDGFLQMNTNVIFDREGAVIGRYHKEHLWGEEGMDLPIEEQFPIFKTDFGTFATFVCFDVVLARIIEVVDEPGVDGVVFSTMWENSAPLFTSVQYFQSWAMGNNKSLIAADINLAGQLAVGSGIFHGQEGALAYTFDPDGISKLVVARVPKRGKKLTQPKASITAITENGTYAWTDDGEEIPYITSKSLQYHLPGDGDYYTDRYHQADLVNYTLVQLTKPKDRLTACNNGLCCILDYEVKHLNETFYFGVYNGTQGSFPPLFWCEEDCLLVRCNPTFDKPCSDFPLLTDNLFHHVSLYANYTTPFVYPSIVSDRMRLVPRKEWEYDVINKGDVYDSKLSFSSEEGEKILAVGLKGRCYDRDPPLSFF</sequence>
<reference evidence="5 6" key="1">
    <citation type="submission" date="2024-04" db="EMBL/GenBank/DDBJ databases">
        <authorList>
            <person name="Rising A."/>
            <person name="Reimegard J."/>
            <person name="Sonavane S."/>
            <person name="Akerstrom W."/>
            <person name="Nylinder S."/>
            <person name="Hedman E."/>
            <person name="Kallberg Y."/>
        </authorList>
    </citation>
    <scope>NUCLEOTIDE SEQUENCE [LARGE SCALE GENOMIC DNA]</scope>
</reference>
<dbReference type="SUPFAM" id="SSF56317">
    <property type="entry name" value="Carbon-nitrogen hydrolase"/>
    <property type="match status" value="1"/>
</dbReference>
<proteinExistence type="inferred from homology"/>
<feature type="signal peptide" evidence="3">
    <location>
        <begin position="1"/>
        <end position="22"/>
    </location>
</feature>
<keyword evidence="2" id="KW-0378">Hydrolase</keyword>
<dbReference type="InterPro" id="IPR040154">
    <property type="entry name" value="Biotinidase/VNN"/>
</dbReference>
<dbReference type="Proteomes" id="UP001497382">
    <property type="component" value="Unassembled WGS sequence"/>
</dbReference>
<evidence type="ECO:0000313" key="6">
    <source>
        <dbReference type="Proteomes" id="UP001497382"/>
    </source>
</evidence>
<name>A0AAV1ZP25_9ARAC</name>
<dbReference type="InterPro" id="IPR043957">
    <property type="entry name" value="Vanin_C"/>
</dbReference>
<evidence type="ECO:0000256" key="3">
    <source>
        <dbReference type="SAM" id="SignalP"/>
    </source>
</evidence>
<organism evidence="5 6">
    <name type="scientific">Larinioides sclopetarius</name>
    <dbReference type="NCBI Taxonomy" id="280406"/>
    <lineage>
        <taxon>Eukaryota</taxon>
        <taxon>Metazoa</taxon>
        <taxon>Ecdysozoa</taxon>
        <taxon>Arthropoda</taxon>
        <taxon>Chelicerata</taxon>
        <taxon>Arachnida</taxon>
        <taxon>Araneae</taxon>
        <taxon>Araneomorphae</taxon>
        <taxon>Entelegynae</taxon>
        <taxon>Araneoidea</taxon>
        <taxon>Araneidae</taxon>
        <taxon>Larinioides</taxon>
    </lineage>
</organism>
<feature type="domain" description="CN hydrolase" evidence="4">
    <location>
        <begin position="36"/>
        <end position="304"/>
    </location>
</feature>
<protein>
    <recommendedName>
        <fullName evidence="4">CN hydrolase domain-containing protein</fullName>
    </recommendedName>
</protein>
<dbReference type="InterPro" id="IPR003010">
    <property type="entry name" value="C-N_Hydrolase"/>
</dbReference>
<dbReference type="InterPro" id="IPR036526">
    <property type="entry name" value="C-N_Hydrolase_sf"/>
</dbReference>
<comment type="caution">
    <text evidence="5">The sequence shown here is derived from an EMBL/GenBank/DDBJ whole genome shotgun (WGS) entry which is preliminary data.</text>
</comment>
<dbReference type="GO" id="GO:0016787">
    <property type="term" value="F:hydrolase activity"/>
    <property type="evidence" value="ECO:0007669"/>
    <property type="project" value="UniProtKB-KW"/>
</dbReference>
<gene>
    <name evidence="5" type="ORF">LARSCL_LOCUS6750</name>
</gene>
<keyword evidence="3" id="KW-0732">Signal</keyword>
<feature type="chain" id="PRO_5043572973" description="CN hydrolase domain-containing protein" evidence="3">
    <location>
        <begin position="23"/>
        <end position="520"/>
    </location>
</feature>
<dbReference type="Pfam" id="PF00795">
    <property type="entry name" value="CN_hydrolase"/>
    <property type="match status" value="1"/>
</dbReference>
<dbReference type="PROSITE" id="PS50263">
    <property type="entry name" value="CN_HYDROLASE"/>
    <property type="match status" value="1"/>
</dbReference>
<comment type="similarity">
    <text evidence="1">Belongs to the carbon-nitrogen hydrolase superfamily. BTD/VNN family.</text>
</comment>
<evidence type="ECO:0000313" key="5">
    <source>
        <dbReference type="EMBL" id="CAL1273189.1"/>
    </source>
</evidence>